<dbReference type="GO" id="GO:0009927">
    <property type="term" value="F:histidine phosphotransfer kinase activity"/>
    <property type="evidence" value="ECO:0007669"/>
    <property type="project" value="TreeGrafter"/>
</dbReference>
<reference evidence="9 10" key="1">
    <citation type="submission" date="2020-08" db="EMBL/GenBank/DDBJ databases">
        <title>Genomic Encyclopedia of Type Strains, Phase IV (KMG-IV): sequencing the most valuable type-strain genomes for metagenomic binning, comparative biology and taxonomic classification.</title>
        <authorList>
            <person name="Goeker M."/>
        </authorList>
    </citation>
    <scope>NUCLEOTIDE SEQUENCE [LARGE SCALE GENOMIC DNA]</scope>
    <source>
        <strain evidence="9 10">DSM 21319</strain>
    </source>
</reference>
<evidence type="ECO:0000256" key="5">
    <source>
        <dbReference type="ARBA" id="ARBA00022777"/>
    </source>
</evidence>
<dbReference type="PROSITE" id="PS50112">
    <property type="entry name" value="PAS"/>
    <property type="match status" value="1"/>
</dbReference>
<gene>
    <name evidence="9" type="ORF">HNQ66_003161</name>
</gene>
<feature type="domain" description="Histidine kinase" evidence="7">
    <location>
        <begin position="904"/>
        <end position="1125"/>
    </location>
</feature>
<feature type="region of interest" description="Disordered" evidence="6">
    <location>
        <begin position="229"/>
        <end position="259"/>
    </location>
</feature>
<dbReference type="SUPFAM" id="SSF55874">
    <property type="entry name" value="ATPase domain of HSP90 chaperone/DNA topoisomerase II/histidine kinase"/>
    <property type="match status" value="1"/>
</dbReference>
<dbReference type="InterPro" id="IPR004358">
    <property type="entry name" value="Sig_transdc_His_kin-like_C"/>
</dbReference>
<dbReference type="Gene3D" id="3.30.450.20">
    <property type="entry name" value="PAS domain"/>
    <property type="match status" value="1"/>
</dbReference>
<keyword evidence="3" id="KW-0597">Phosphoprotein</keyword>
<feature type="region of interest" description="Disordered" evidence="6">
    <location>
        <begin position="553"/>
        <end position="618"/>
    </location>
</feature>
<dbReference type="CDD" id="cd00130">
    <property type="entry name" value="PAS"/>
    <property type="match status" value="1"/>
</dbReference>
<evidence type="ECO:0000259" key="8">
    <source>
        <dbReference type="PROSITE" id="PS50112"/>
    </source>
</evidence>
<sequence length="1129" mass="120414">MSAKQYPFIDVAVHERVRLPFARGEAVVLFSRDMARVLWSNGRGAALFGEENIYDFLDAGPDRTDVAFRQLAATAGQVRTPGERRAFVMRIGNGFRSVPVNAAVEAVTLRPGEDAILFSAPVADGGAEEAAAAMLAGFDDPDTHMAVLDGEGAVVAASEGFAALAISPETRRALVEAAGRSAERLVKRPIATGLGHLPAAIGRISDDPALHLLFAVETILGHLDPDEDEAAPEVHAEPEPVVPAEASPEEAAEPASVSEVAAHGDETARAYALAEEDELEAAEFSAAETEDVPDAVDAAPVSVDEIVPEDHSPADEADETAGGFIFNPQGRPIRFVWKIDAEGRFSEVSDEFSAAVGPHAAAIAGERFTDVAARFDLDPEGKIGDLLRRRDTWSGKTILWPVEGTRLVVPVDLAALPTYSRNREFDGFRGFGIVRIADATEDAHARGLTLGAAEAEDAAPAEEAAAEEETPVLDDAAGDAPAMEAQEQPSTPPADEEDAFRGERPALRLVENPSRRQSDKVVQLETRRNRGGLFDGLSTGEQAAFREIARQLGETFGKRKPDDRPPGDPMGAAGETEEKAPEEHGAAEEPAEEMPGLEVGPHADDMLAEDHGGDRAAIAPPRRQMDYGLTAAVVDALPVALLVHVGDRLIHANPEFFRLTGYGSIGDLEASGGLDILLAGPDEDTEDGSGTMNLRHADGETTSAVRARLQSIRWEDGTALLLALTPAHEKPVLSLVETAPAPADADERTGEQAAISALRIEVSELRSILETATDGVVVVGQDGDIRSMNRSASALFNYDEDETRGRPFAMLFAHESQKAVLDYLAGLSGHGVASVLNDGREVIGREAAGGFIPLFMTMGRLSSSSGYCAVIRDITQWKRTEEELRNAKRAAETANAHKSDFLARVSHEIRTPLNAIIGFSDMMATERFGPIGHPRYIEYANDIGRSGRHVLDIVNDLLDISKIEAGEMELEFTAVGLNETISEAVSLVQPQANAQRVIIRTSLSANVPQIVADLRSIKQIALNILSNAIRFTPAGGQIVVSTAYEANGSVVLRIRDTGVGMTRSELEQAMKPFRQVTTGARKRGDGTGLGLPLTKAMVDANRASFAISSTPNEGTLVEVVFPSPRVLAD</sequence>
<name>A0A7W7YWP3_9HYPH</name>
<dbReference type="GO" id="GO:0000155">
    <property type="term" value="F:phosphorelay sensor kinase activity"/>
    <property type="evidence" value="ECO:0007669"/>
    <property type="project" value="InterPro"/>
</dbReference>
<dbReference type="SUPFAM" id="SSF47384">
    <property type="entry name" value="Homodimeric domain of signal transducing histidine kinase"/>
    <property type="match status" value="1"/>
</dbReference>
<dbReference type="NCBIfam" id="TIGR00229">
    <property type="entry name" value="sensory_box"/>
    <property type="match status" value="1"/>
</dbReference>
<evidence type="ECO:0000256" key="3">
    <source>
        <dbReference type="ARBA" id="ARBA00022553"/>
    </source>
</evidence>
<feature type="compositionally biased region" description="Basic and acidic residues" evidence="6">
    <location>
        <begin position="576"/>
        <end position="587"/>
    </location>
</feature>
<evidence type="ECO:0000256" key="4">
    <source>
        <dbReference type="ARBA" id="ARBA00022679"/>
    </source>
</evidence>
<feature type="region of interest" description="Disordered" evidence="6">
    <location>
        <begin position="480"/>
        <end position="499"/>
    </location>
</feature>
<dbReference type="PRINTS" id="PR00344">
    <property type="entry name" value="BCTRLSENSOR"/>
</dbReference>
<keyword evidence="10" id="KW-1185">Reference proteome</keyword>
<dbReference type="PANTHER" id="PTHR43047:SF72">
    <property type="entry name" value="OSMOSENSING HISTIDINE PROTEIN KINASE SLN1"/>
    <property type="match status" value="1"/>
</dbReference>
<dbReference type="CDD" id="cd00082">
    <property type="entry name" value="HisKA"/>
    <property type="match status" value="1"/>
</dbReference>
<comment type="catalytic activity">
    <reaction evidence="1">
        <text>ATP + protein L-histidine = ADP + protein N-phospho-L-histidine.</text>
        <dbReference type="EC" id="2.7.13.3"/>
    </reaction>
</comment>
<dbReference type="Pfam" id="PF00989">
    <property type="entry name" value="PAS"/>
    <property type="match status" value="1"/>
</dbReference>
<dbReference type="Proteomes" id="UP000535406">
    <property type="component" value="Unassembled WGS sequence"/>
</dbReference>
<feature type="compositionally biased region" description="Basic and acidic residues" evidence="6">
    <location>
        <begin position="556"/>
        <end position="566"/>
    </location>
</feature>
<feature type="region of interest" description="Disordered" evidence="6">
    <location>
        <begin position="505"/>
        <end position="524"/>
    </location>
</feature>
<dbReference type="EC" id="2.7.13.3" evidence="2"/>
<evidence type="ECO:0000256" key="1">
    <source>
        <dbReference type="ARBA" id="ARBA00000085"/>
    </source>
</evidence>
<dbReference type="InterPro" id="IPR036890">
    <property type="entry name" value="HATPase_C_sf"/>
</dbReference>
<evidence type="ECO:0000259" key="7">
    <source>
        <dbReference type="PROSITE" id="PS50109"/>
    </source>
</evidence>
<dbReference type="InterPro" id="IPR036097">
    <property type="entry name" value="HisK_dim/P_sf"/>
</dbReference>
<dbReference type="GO" id="GO:0005886">
    <property type="term" value="C:plasma membrane"/>
    <property type="evidence" value="ECO:0007669"/>
    <property type="project" value="TreeGrafter"/>
</dbReference>
<keyword evidence="5" id="KW-0418">Kinase</keyword>
<dbReference type="Pfam" id="PF00512">
    <property type="entry name" value="HisKA"/>
    <property type="match status" value="1"/>
</dbReference>
<feature type="domain" description="PAS" evidence="8">
    <location>
        <begin position="761"/>
        <end position="839"/>
    </location>
</feature>
<dbReference type="PROSITE" id="PS50109">
    <property type="entry name" value="HIS_KIN"/>
    <property type="match status" value="1"/>
</dbReference>
<dbReference type="RefSeq" id="WP_184145117.1">
    <property type="nucleotide sequence ID" value="NZ_JACHIK010000011.1"/>
</dbReference>
<evidence type="ECO:0000313" key="10">
    <source>
        <dbReference type="Proteomes" id="UP000535406"/>
    </source>
</evidence>
<dbReference type="AlphaFoldDB" id="A0A7W7YWP3"/>
<dbReference type="PANTHER" id="PTHR43047">
    <property type="entry name" value="TWO-COMPONENT HISTIDINE PROTEIN KINASE"/>
    <property type="match status" value="1"/>
</dbReference>
<keyword evidence="4" id="KW-0808">Transferase</keyword>
<organism evidence="9 10">
    <name type="scientific">Shinella fusca</name>
    <dbReference type="NCBI Taxonomy" id="544480"/>
    <lineage>
        <taxon>Bacteria</taxon>
        <taxon>Pseudomonadati</taxon>
        <taxon>Pseudomonadota</taxon>
        <taxon>Alphaproteobacteria</taxon>
        <taxon>Hyphomicrobiales</taxon>
        <taxon>Rhizobiaceae</taxon>
        <taxon>Shinella</taxon>
    </lineage>
</organism>
<accession>A0A7W7YWP3</accession>
<dbReference type="CDD" id="cd00075">
    <property type="entry name" value="HATPase"/>
    <property type="match status" value="1"/>
</dbReference>
<dbReference type="GO" id="GO:0006355">
    <property type="term" value="P:regulation of DNA-templated transcription"/>
    <property type="evidence" value="ECO:0007669"/>
    <property type="project" value="InterPro"/>
</dbReference>
<feature type="compositionally biased region" description="Basic and acidic residues" evidence="6">
    <location>
        <begin position="601"/>
        <end position="614"/>
    </location>
</feature>
<proteinExistence type="predicted"/>
<protein>
    <recommendedName>
        <fullName evidence="2">histidine kinase</fullName>
        <ecNumber evidence="2">2.7.13.3</ecNumber>
    </recommendedName>
</protein>
<dbReference type="InterPro" id="IPR000014">
    <property type="entry name" value="PAS"/>
</dbReference>
<comment type="caution">
    <text evidence="9">The sequence shown here is derived from an EMBL/GenBank/DDBJ whole genome shotgun (WGS) entry which is preliminary data.</text>
</comment>
<dbReference type="InterPro" id="IPR003661">
    <property type="entry name" value="HisK_dim/P_dom"/>
</dbReference>
<dbReference type="InterPro" id="IPR003594">
    <property type="entry name" value="HATPase_dom"/>
</dbReference>
<dbReference type="SMART" id="SM00091">
    <property type="entry name" value="PAS"/>
    <property type="match status" value="2"/>
</dbReference>
<dbReference type="Gene3D" id="1.10.287.130">
    <property type="match status" value="1"/>
</dbReference>
<dbReference type="Pfam" id="PF13188">
    <property type="entry name" value="PAS_8"/>
    <property type="match status" value="1"/>
</dbReference>
<dbReference type="EMBL" id="JACHIK010000011">
    <property type="protein sequence ID" value="MBB5043750.1"/>
    <property type="molecule type" value="Genomic_DNA"/>
</dbReference>
<dbReference type="InterPro" id="IPR013767">
    <property type="entry name" value="PAS_fold"/>
</dbReference>
<dbReference type="SMART" id="SM00388">
    <property type="entry name" value="HisKA"/>
    <property type="match status" value="1"/>
</dbReference>
<evidence type="ECO:0000313" key="9">
    <source>
        <dbReference type="EMBL" id="MBB5043750.1"/>
    </source>
</evidence>
<dbReference type="InterPro" id="IPR005467">
    <property type="entry name" value="His_kinase_dom"/>
</dbReference>
<evidence type="ECO:0000256" key="6">
    <source>
        <dbReference type="SAM" id="MobiDB-lite"/>
    </source>
</evidence>
<dbReference type="SMART" id="SM00387">
    <property type="entry name" value="HATPase_c"/>
    <property type="match status" value="1"/>
</dbReference>
<dbReference type="Pfam" id="PF02518">
    <property type="entry name" value="HATPase_c"/>
    <property type="match status" value="1"/>
</dbReference>
<evidence type="ECO:0000256" key="2">
    <source>
        <dbReference type="ARBA" id="ARBA00012438"/>
    </source>
</evidence>
<dbReference type="Gene3D" id="3.30.565.10">
    <property type="entry name" value="Histidine kinase-like ATPase, C-terminal domain"/>
    <property type="match status" value="1"/>
</dbReference>
<dbReference type="InterPro" id="IPR035965">
    <property type="entry name" value="PAS-like_dom_sf"/>
</dbReference>
<dbReference type="SUPFAM" id="SSF55785">
    <property type="entry name" value="PYP-like sensor domain (PAS domain)"/>
    <property type="match status" value="1"/>
</dbReference>